<organism evidence="2 3">
    <name type="scientific">Paenibacillus vulneris</name>
    <dbReference type="NCBI Taxonomy" id="1133364"/>
    <lineage>
        <taxon>Bacteria</taxon>
        <taxon>Bacillati</taxon>
        <taxon>Bacillota</taxon>
        <taxon>Bacilli</taxon>
        <taxon>Bacillales</taxon>
        <taxon>Paenibacillaceae</taxon>
        <taxon>Paenibacillus</taxon>
    </lineage>
</organism>
<feature type="transmembrane region" description="Helical" evidence="1">
    <location>
        <begin position="80"/>
        <end position="101"/>
    </location>
</feature>
<evidence type="ECO:0000256" key="1">
    <source>
        <dbReference type="SAM" id="Phobius"/>
    </source>
</evidence>
<keyword evidence="1" id="KW-0812">Transmembrane</keyword>
<keyword evidence="1" id="KW-0472">Membrane</keyword>
<feature type="transmembrane region" description="Helical" evidence="1">
    <location>
        <begin position="6"/>
        <end position="22"/>
    </location>
</feature>
<dbReference type="EMBL" id="JBHTLU010000010">
    <property type="protein sequence ID" value="MFD1219362.1"/>
    <property type="molecule type" value="Genomic_DNA"/>
</dbReference>
<dbReference type="Proteomes" id="UP001597180">
    <property type="component" value="Unassembled WGS sequence"/>
</dbReference>
<evidence type="ECO:0000313" key="3">
    <source>
        <dbReference type="Proteomes" id="UP001597180"/>
    </source>
</evidence>
<dbReference type="RefSeq" id="WP_079914896.1">
    <property type="nucleotide sequence ID" value="NZ_BAABJG010000037.1"/>
</dbReference>
<keyword evidence="3" id="KW-1185">Reference proteome</keyword>
<name>A0ABW3UGJ7_9BACL</name>
<evidence type="ECO:0000313" key="2">
    <source>
        <dbReference type="EMBL" id="MFD1219362.1"/>
    </source>
</evidence>
<accession>A0ABW3UGJ7</accession>
<protein>
    <submittedName>
        <fullName evidence="2">Uncharacterized protein</fullName>
    </submittedName>
</protein>
<keyword evidence="1" id="KW-1133">Transmembrane helix</keyword>
<comment type="caution">
    <text evidence="2">The sequence shown here is derived from an EMBL/GenBank/DDBJ whole genome shotgun (WGS) entry which is preliminary data.</text>
</comment>
<feature type="transmembrane region" description="Helical" evidence="1">
    <location>
        <begin position="56"/>
        <end position="74"/>
    </location>
</feature>
<proteinExistence type="predicted"/>
<gene>
    <name evidence="2" type="ORF">ACFQ4B_04470</name>
</gene>
<sequence>MIISTVLIPLLHTFIIYVYFTFKEKRPLHQWGLLYRLPWLGYVPLSYFALYRMRNLTAHLLWVTVVICGCFFPWVSLDLILHAMFVHVWILLPRFVLIFQLRHHMENGYLKINDQDTSCYAQ</sequence>
<reference evidence="3" key="1">
    <citation type="journal article" date="2019" name="Int. J. Syst. Evol. Microbiol.">
        <title>The Global Catalogue of Microorganisms (GCM) 10K type strain sequencing project: providing services to taxonomists for standard genome sequencing and annotation.</title>
        <authorList>
            <consortium name="The Broad Institute Genomics Platform"/>
            <consortium name="The Broad Institute Genome Sequencing Center for Infectious Disease"/>
            <person name="Wu L."/>
            <person name="Ma J."/>
        </authorList>
    </citation>
    <scope>NUCLEOTIDE SEQUENCE [LARGE SCALE GENOMIC DNA]</scope>
    <source>
        <strain evidence="3">CCUG 53270</strain>
    </source>
</reference>